<protein>
    <submittedName>
        <fullName evidence="1">Uncharacterized protein</fullName>
    </submittedName>
</protein>
<dbReference type="InterPro" id="IPR032675">
    <property type="entry name" value="LRR_dom_sf"/>
</dbReference>
<dbReference type="EMBL" id="SOZJ01000004">
    <property type="protein sequence ID" value="TGJ68496.1"/>
    <property type="molecule type" value="Genomic_DNA"/>
</dbReference>
<sequence>MAPITSIPMELLYIIAEKLKSHDIRSLRQTCHNLNAKLREFHYDALYHTQRIFIVPSFLENFIKVAKGRGARHTNRTRELTICLQMPYLSLFRREYISYAGTASIPLKELRDAQEANRTCSFPQQLELLNTIFSIFQNLRTVTFDNSPKMVPNYLELSLLYPKLRMQEDVLPLDRVRQPHIGWTDLVDGARDADNWIWSGTLEAIASAEQSNITTIGFRNRSGATGIHISQFDRMPPSHMVLLKSSFTKLRRLELYVSLDDCYDDPCRGFGEWLENIGHQVEELYLSGTGNVYWAKEHRKLFLPTSVGLPKLTKLGIDLITLDVDNLQSFLRHSPGLKALGMSGCWFQGTPTRRVSTFKLLKFACEELQNLCKLELQLFHSDTNDAGTRTYMAPELNALFLEAHGFWILEKTCIARLTRSEDDGVAVLDDIAAEIMRHPDMVDDERARVFWDSISERDFQGGSSDEFDG</sequence>
<dbReference type="OrthoDB" id="5381876at2759"/>
<comment type="caution">
    <text evidence="1">The sequence shown here is derived from an EMBL/GenBank/DDBJ whole genome shotgun (WGS) entry which is preliminary data.</text>
</comment>
<dbReference type="AlphaFoldDB" id="A0A7C8PWF6"/>
<accession>A0A7C8PWF6</accession>
<proteinExistence type="predicted"/>
<dbReference type="Gene3D" id="3.80.10.10">
    <property type="entry name" value="Ribonuclease Inhibitor"/>
    <property type="match status" value="1"/>
</dbReference>
<reference evidence="1 2" key="1">
    <citation type="submission" date="2019-03" db="EMBL/GenBank/DDBJ databases">
        <title>Nematode-trapping fungi genome.</title>
        <authorList>
            <person name="Vidal-Diez De Ulzurrun G."/>
        </authorList>
    </citation>
    <scope>NUCLEOTIDE SEQUENCE [LARGE SCALE GENOMIC DNA]</scope>
    <source>
        <strain evidence="1 2">TWF154</strain>
    </source>
</reference>
<dbReference type="InterPro" id="IPR001810">
    <property type="entry name" value="F-box_dom"/>
</dbReference>
<evidence type="ECO:0000313" key="2">
    <source>
        <dbReference type="Proteomes" id="UP000297595"/>
    </source>
</evidence>
<gene>
    <name evidence="1" type="ORF">EYR41_007543</name>
</gene>
<name>A0A7C8PWF6_ORBOL</name>
<dbReference type="PROSITE" id="PS50181">
    <property type="entry name" value="FBOX"/>
    <property type="match status" value="1"/>
</dbReference>
<dbReference type="Proteomes" id="UP000297595">
    <property type="component" value="Unassembled WGS sequence"/>
</dbReference>
<evidence type="ECO:0000313" key="1">
    <source>
        <dbReference type="EMBL" id="TGJ68496.1"/>
    </source>
</evidence>
<dbReference type="SUPFAM" id="SSF52047">
    <property type="entry name" value="RNI-like"/>
    <property type="match status" value="1"/>
</dbReference>
<organism evidence="1 2">
    <name type="scientific">Orbilia oligospora</name>
    <name type="common">Nematode-trapping fungus</name>
    <name type="synonym">Arthrobotrys oligospora</name>
    <dbReference type="NCBI Taxonomy" id="2813651"/>
    <lineage>
        <taxon>Eukaryota</taxon>
        <taxon>Fungi</taxon>
        <taxon>Dikarya</taxon>
        <taxon>Ascomycota</taxon>
        <taxon>Pezizomycotina</taxon>
        <taxon>Orbiliomycetes</taxon>
        <taxon>Orbiliales</taxon>
        <taxon>Orbiliaceae</taxon>
        <taxon>Orbilia</taxon>
    </lineage>
</organism>